<dbReference type="Gene3D" id="3.40.228.10">
    <property type="entry name" value="Dimethylsulfoxide Reductase, domain 2"/>
    <property type="match status" value="1"/>
</dbReference>
<organism evidence="10 11">
    <name type="scientific">Nakamurella alba</name>
    <dbReference type="NCBI Taxonomy" id="2665158"/>
    <lineage>
        <taxon>Bacteria</taxon>
        <taxon>Bacillati</taxon>
        <taxon>Actinomycetota</taxon>
        <taxon>Actinomycetes</taxon>
        <taxon>Nakamurellales</taxon>
        <taxon>Nakamurellaceae</taxon>
        <taxon>Nakamurella</taxon>
    </lineage>
</organism>
<dbReference type="InterPro" id="IPR009010">
    <property type="entry name" value="Asp_de-COase-like_dom_sf"/>
</dbReference>
<keyword evidence="6" id="KW-0560">Oxidoreductase</keyword>
<evidence type="ECO:0000256" key="2">
    <source>
        <dbReference type="ARBA" id="ARBA00010312"/>
    </source>
</evidence>
<keyword evidence="5" id="KW-0574">Periplasm</keyword>
<name>A0A7K1FI55_9ACTN</name>
<dbReference type="InterPro" id="IPR006657">
    <property type="entry name" value="MoPterin_dinucl-bd_dom"/>
</dbReference>
<evidence type="ECO:0000259" key="8">
    <source>
        <dbReference type="Pfam" id="PF01568"/>
    </source>
</evidence>
<reference evidence="10 11" key="1">
    <citation type="submission" date="2019-11" db="EMBL/GenBank/DDBJ databases">
        <authorList>
            <person name="Jiang L.-Q."/>
        </authorList>
    </citation>
    <scope>NUCLEOTIDE SEQUENCE [LARGE SCALE GENOMIC DNA]</scope>
    <source>
        <strain evidence="10 11">YIM 132087</strain>
    </source>
</reference>
<dbReference type="GO" id="GO:0043546">
    <property type="term" value="F:molybdopterin cofactor binding"/>
    <property type="evidence" value="ECO:0007669"/>
    <property type="project" value="InterPro"/>
</dbReference>
<dbReference type="GO" id="GO:0030288">
    <property type="term" value="C:outer membrane-bounded periplasmic space"/>
    <property type="evidence" value="ECO:0007669"/>
    <property type="project" value="TreeGrafter"/>
</dbReference>
<dbReference type="SUPFAM" id="SSF53706">
    <property type="entry name" value="Formate dehydrogenase/DMSO reductase, domains 1-3"/>
    <property type="match status" value="1"/>
</dbReference>
<proteinExistence type="inferred from homology"/>
<dbReference type="Pfam" id="PF18364">
    <property type="entry name" value="Molybdopterin_N"/>
    <property type="match status" value="1"/>
</dbReference>
<feature type="domain" description="Molybdopterin oxidoreductase" evidence="7">
    <location>
        <begin position="57"/>
        <end position="517"/>
    </location>
</feature>
<evidence type="ECO:0000256" key="6">
    <source>
        <dbReference type="ARBA" id="ARBA00023002"/>
    </source>
</evidence>
<evidence type="ECO:0000256" key="1">
    <source>
        <dbReference type="ARBA" id="ARBA00001942"/>
    </source>
</evidence>
<dbReference type="EMBL" id="WLYK01000001">
    <property type="protein sequence ID" value="MTD13119.1"/>
    <property type="molecule type" value="Genomic_DNA"/>
</dbReference>
<dbReference type="RefSeq" id="WP_154767048.1">
    <property type="nucleotide sequence ID" value="NZ_WLYK01000001.1"/>
</dbReference>
<comment type="similarity">
    <text evidence="2">Belongs to the prokaryotic molybdopterin-containing oxidoreductase family.</text>
</comment>
<keyword evidence="3" id="KW-0500">Molybdenum</keyword>
<dbReference type="AlphaFoldDB" id="A0A7K1FI55"/>
<dbReference type="Gene3D" id="3.90.55.10">
    <property type="entry name" value="Dimethylsulfoxide Reductase, domain 3"/>
    <property type="match status" value="1"/>
</dbReference>
<dbReference type="GO" id="GO:0030151">
    <property type="term" value="F:molybdenum ion binding"/>
    <property type="evidence" value="ECO:0007669"/>
    <property type="project" value="TreeGrafter"/>
</dbReference>
<dbReference type="Gene3D" id="2.40.40.20">
    <property type="match status" value="1"/>
</dbReference>
<evidence type="ECO:0000259" key="9">
    <source>
        <dbReference type="Pfam" id="PF18364"/>
    </source>
</evidence>
<evidence type="ECO:0000259" key="7">
    <source>
        <dbReference type="Pfam" id="PF00384"/>
    </source>
</evidence>
<sequence>MTSPARGRSTVPTATHWGSYLAEIEDGVLQRLVPRDDDPVPNGLSDGIPKALTAPGRLTRPMVRRGWLEHGPGPAGTGGRSARGDDVYVPLDWDEVSALVADELNRVRTEHGNRAIYGGSYGWGSAGRFHHPQSQIHRFLNVAGGYTSSVDTYSSAAISVLLRRVAGGFQTAMDSTPTFDEIARHGSLVVAFGGLAPRNHRVNDGGIGAHLSPVAQRRARDAGVDFAVISPLRADAAEFLDAQWLAARPGTDTAIMLGLAHHIVSTGRHDLDFLTTCCEGWDRFEPYLLGAADGVPKTIEWACDISGLDPDELRRLADRICTERTVIATSYSVQRAEFGEQPPWMALTLAAISGSMGRPGGGFGCAMGALHRNGMRLSKMPVAAFPQGVNPVRDYIPVARIADMLLHPGEEFDYDGHRLAYPDIRLVYWVGGNPFHHHQDLNRLVRAWQRPDTVIVHEHFANSLTRHADIVLPAATFAERTDFAVGREDPFLSAMVAAAAPPGEVRTDHAILAGIAAKMGLLDEFTGGLSEDEWVADLYRRTQDRAGRHDVELPDWDTLVAAGRWELPDLPRPGSPYRGLREGRPIGTPSGRLEIFSAAIDSFGHDDCPGHPVWREPVEWLGSPLTERFPLALVSGQPDRRLHSQFDLAAHSRAGKVAGREPVLLHPDDAASRGISDGDVVRLFNDRGQVLAGAVISADIRPGVVRLSTGAWYDPVEPGGLDAHGNPNVLTRDVGTSTLAQGPSAHSCLVQLELFTGAPPPVRVFGPLPTA</sequence>
<dbReference type="Pfam" id="PF00384">
    <property type="entry name" value="Molybdopterin"/>
    <property type="match status" value="1"/>
</dbReference>
<dbReference type="FunFam" id="2.40.40.20:FF:000009">
    <property type="entry name" value="Biotin sulfoxide reductase 2"/>
    <property type="match status" value="1"/>
</dbReference>
<dbReference type="InterPro" id="IPR006656">
    <property type="entry name" value="Mopterin_OxRdtase"/>
</dbReference>
<dbReference type="SUPFAM" id="SSF50692">
    <property type="entry name" value="ADC-like"/>
    <property type="match status" value="1"/>
</dbReference>
<feature type="domain" description="Molybdopterin oxidoreductase N-terminal" evidence="9">
    <location>
        <begin position="13"/>
        <end position="51"/>
    </location>
</feature>
<dbReference type="CDD" id="cd02793">
    <property type="entry name" value="MopB_CT_DMSOR-BSOR-TMAOR"/>
    <property type="match status" value="1"/>
</dbReference>
<keyword evidence="4" id="KW-0479">Metal-binding</keyword>
<dbReference type="GO" id="GO:0016491">
    <property type="term" value="F:oxidoreductase activity"/>
    <property type="evidence" value="ECO:0007669"/>
    <property type="project" value="UniProtKB-KW"/>
</dbReference>
<dbReference type="InterPro" id="IPR050612">
    <property type="entry name" value="Prok_Mopterin_Oxidored"/>
</dbReference>
<feature type="domain" description="Molybdopterin dinucleotide-binding" evidence="8">
    <location>
        <begin position="631"/>
        <end position="748"/>
    </location>
</feature>
<evidence type="ECO:0000313" key="11">
    <source>
        <dbReference type="Proteomes" id="UP000460221"/>
    </source>
</evidence>
<gene>
    <name evidence="10" type="ORF">GIS00_04060</name>
</gene>
<dbReference type="PROSITE" id="PS00932">
    <property type="entry name" value="MOLYBDOPTERIN_PROK_3"/>
    <property type="match status" value="1"/>
</dbReference>
<evidence type="ECO:0000256" key="4">
    <source>
        <dbReference type="ARBA" id="ARBA00022723"/>
    </source>
</evidence>
<dbReference type="GO" id="GO:0009055">
    <property type="term" value="F:electron transfer activity"/>
    <property type="evidence" value="ECO:0007669"/>
    <property type="project" value="TreeGrafter"/>
</dbReference>
<evidence type="ECO:0000256" key="5">
    <source>
        <dbReference type="ARBA" id="ARBA00022764"/>
    </source>
</evidence>
<comment type="caution">
    <text evidence="10">The sequence shown here is derived from an EMBL/GenBank/DDBJ whole genome shotgun (WGS) entry which is preliminary data.</text>
</comment>
<protein>
    <submittedName>
        <fullName evidence="10">Molybdopterin-dependent oxidoreductase</fullName>
    </submittedName>
</protein>
<dbReference type="PANTHER" id="PTHR43742:SF10">
    <property type="entry name" value="TRIMETHYLAMINE-N-OXIDE REDUCTASE 2"/>
    <property type="match status" value="1"/>
</dbReference>
<dbReference type="Gene3D" id="3.40.50.740">
    <property type="match status" value="1"/>
</dbReference>
<evidence type="ECO:0000313" key="10">
    <source>
        <dbReference type="EMBL" id="MTD13119.1"/>
    </source>
</evidence>
<evidence type="ECO:0000256" key="3">
    <source>
        <dbReference type="ARBA" id="ARBA00022505"/>
    </source>
</evidence>
<dbReference type="Pfam" id="PF01568">
    <property type="entry name" value="Molydop_binding"/>
    <property type="match status" value="1"/>
</dbReference>
<dbReference type="PANTHER" id="PTHR43742">
    <property type="entry name" value="TRIMETHYLAMINE-N-OXIDE REDUCTASE"/>
    <property type="match status" value="1"/>
</dbReference>
<dbReference type="GO" id="GO:0009061">
    <property type="term" value="P:anaerobic respiration"/>
    <property type="evidence" value="ECO:0007669"/>
    <property type="project" value="TreeGrafter"/>
</dbReference>
<accession>A0A7K1FI55</accession>
<keyword evidence="11" id="KW-1185">Reference proteome</keyword>
<dbReference type="InterPro" id="IPR041954">
    <property type="entry name" value="CT_DMSOR/BSOR/TMAOR"/>
</dbReference>
<comment type="cofactor">
    <cofactor evidence="1">
        <name>Mo-bis(molybdopterin guanine dinucleotide)</name>
        <dbReference type="ChEBI" id="CHEBI:60539"/>
    </cofactor>
</comment>
<dbReference type="Proteomes" id="UP000460221">
    <property type="component" value="Unassembled WGS sequence"/>
</dbReference>
<dbReference type="InterPro" id="IPR041460">
    <property type="entry name" value="Molybdopterin_N"/>
</dbReference>
<dbReference type="InterPro" id="IPR006655">
    <property type="entry name" value="Mopterin_OxRdtase_prok_CS"/>
</dbReference>